<evidence type="ECO:0000313" key="5">
    <source>
        <dbReference type="Proteomes" id="UP001501414"/>
    </source>
</evidence>
<dbReference type="PANTHER" id="PTHR33744">
    <property type="entry name" value="CARBOHYDRATE DIACID REGULATOR"/>
    <property type="match status" value="1"/>
</dbReference>
<accession>A0ABN1XN14</accession>
<sequence length="659" mass="70791">MEPVVIAEGDERPAAAGIIARLLHLLAAEAPGAEFDRLTGSLEDAAAGPPEHDRDELLVAIGRAGRVRELLAHRKRREKETLALIEIARDLASLRDVDEVLEAIVHRARQLLGTDTTYLALRDDEIGDVYMRITLGTVTRAIESIRQPLGTGAGGRIIATGELFATSDYLNDPRLQRDPSVTDAVIEDGIVSMIGVPVRVGSDVIGALFVANRHERTFDPSEVDLLTSLADYASVVIGNARLFEQAEATARRLRAANEELAHQGELLERAGTAHEQLMPLALRRADIGELAETVAGMLDGTVVAVGSDGAVLAVAGAAPVPDPLPAPRPGALGAQRAAPGVWTVPVRAGAEDYGHLVLLTPASDPPDRPDLPEPDVRTLERAAQTAALLLLMERQVWRAEQQVRGELIDDLLAEREPDWTAFERRARRSGGIDFAVPHTVVVLASAEAGRRSLVLAAAEHAARHGGLALEHASRVVLLLPQADPAEVARRLPAELARATGGPVTAGVAGPATSARAVRTGHHEARRCLRLLLALGRDGEGTTRDGLGALGLVLDGSSQRQLRSLLEETIRPLERYDEEHNAMLVATLESYYDNGENPRSAARALQVHPNTVYQRLDRIDRVLGGSHWRDPDGALAMQVALQLRRVLDRIPVEELLPAPG</sequence>
<dbReference type="RefSeq" id="WP_344020591.1">
    <property type="nucleotide sequence ID" value="NZ_BAAAJK010000006.1"/>
</dbReference>
<keyword evidence="5" id="KW-1185">Reference proteome</keyword>
<dbReference type="SUPFAM" id="SSF55781">
    <property type="entry name" value="GAF domain-like"/>
    <property type="match status" value="1"/>
</dbReference>
<keyword evidence="2" id="KW-0175">Coiled coil</keyword>
<dbReference type="SMART" id="SM00065">
    <property type="entry name" value="GAF"/>
    <property type="match status" value="1"/>
</dbReference>
<reference evidence="4 5" key="1">
    <citation type="journal article" date="2019" name="Int. J. Syst. Evol. Microbiol.">
        <title>The Global Catalogue of Microorganisms (GCM) 10K type strain sequencing project: providing services to taxonomists for standard genome sequencing and annotation.</title>
        <authorList>
            <consortium name="The Broad Institute Genomics Platform"/>
            <consortium name="The Broad Institute Genome Sequencing Center for Infectious Disease"/>
            <person name="Wu L."/>
            <person name="Ma J."/>
        </authorList>
    </citation>
    <scope>NUCLEOTIDE SEQUENCE [LARGE SCALE GENOMIC DNA]</scope>
    <source>
        <strain evidence="4 5">JCM 11896</strain>
    </source>
</reference>
<feature type="coiled-coil region" evidence="2">
    <location>
        <begin position="239"/>
        <end position="270"/>
    </location>
</feature>
<dbReference type="InterPro" id="IPR041522">
    <property type="entry name" value="CdaR_GGDEF"/>
</dbReference>
<dbReference type="Pfam" id="PF17853">
    <property type="entry name" value="GGDEF_2"/>
    <property type="match status" value="1"/>
</dbReference>
<dbReference type="Pfam" id="PF13556">
    <property type="entry name" value="HTH_30"/>
    <property type="match status" value="1"/>
</dbReference>
<dbReference type="Proteomes" id="UP001501414">
    <property type="component" value="Unassembled WGS sequence"/>
</dbReference>
<dbReference type="Pfam" id="PF01590">
    <property type="entry name" value="GAF"/>
    <property type="match status" value="1"/>
</dbReference>
<evidence type="ECO:0000313" key="4">
    <source>
        <dbReference type="EMBL" id="GAA1385996.1"/>
    </source>
</evidence>
<dbReference type="InterPro" id="IPR025736">
    <property type="entry name" value="PucR_C-HTH_dom"/>
</dbReference>
<protein>
    <submittedName>
        <fullName evidence="4">Helix-turn-helix domain-containing protein</fullName>
    </submittedName>
</protein>
<name>A0ABN1XN14_9PSEU</name>
<dbReference type="PANTHER" id="PTHR33744:SF1">
    <property type="entry name" value="DNA-BINDING TRANSCRIPTIONAL ACTIVATOR ADER"/>
    <property type="match status" value="1"/>
</dbReference>
<dbReference type="EMBL" id="BAAAJK010000006">
    <property type="protein sequence ID" value="GAA1385996.1"/>
    <property type="molecule type" value="Genomic_DNA"/>
</dbReference>
<dbReference type="InterPro" id="IPR042070">
    <property type="entry name" value="PucR_C-HTH_sf"/>
</dbReference>
<gene>
    <name evidence="4" type="ORF">GCM10009613_19300</name>
</gene>
<organism evidence="4 5">
    <name type="scientific">Pseudonocardia kongjuensis</name>
    <dbReference type="NCBI Taxonomy" id="102227"/>
    <lineage>
        <taxon>Bacteria</taxon>
        <taxon>Bacillati</taxon>
        <taxon>Actinomycetota</taxon>
        <taxon>Actinomycetes</taxon>
        <taxon>Pseudonocardiales</taxon>
        <taxon>Pseudonocardiaceae</taxon>
        <taxon>Pseudonocardia</taxon>
    </lineage>
</organism>
<dbReference type="Gene3D" id="1.10.10.2840">
    <property type="entry name" value="PucR C-terminal helix-turn-helix domain"/>
    <property type="match status" value="1"/>
</dbReference>
<dbReference type="InterPro" id="IPR029016">
    <property type="entry name" value="GAF-like_dom_sf"/>
</dbReference>
<evidence type="ECO:0000256" key="2">
    <source>
        <dbReference type="SAM" id="Coils"/>
    </source>
</evidence>
<dbReference type="InterPro" id="IPR051448">
    <property type="entry name" value="CdaR-like_regulators"/>
</dbReference>
<comment type="similarity">
    <text evidence="1">Belongs to the CdaR family.</text>
</comment>
<feature type="domain" description="GAF" evidence="3">
    <location>
        <begin position="96"/>
        <end position="247"/>
    </location>
</feature>
<dbReference type="Gene3D" id="3.30.450.40">
    <property type="match status" value="1"/>
</dbReference>
<comment type="caution">
    <text evidence="4">The sequence shown here is derived from an EMBL/GenBank/DDBJ whole genome shotgun (WGS) entry which is preliminary data.</text>
</comment>
<dbReference type="InterPro" id="IPR003018">
    <property type="entry name" value="GAF"/>
</dbReference>
<proteinExistence type="inferred from homology"/>
<evidence type="ECO:0000256" key="1">
    <source>
        <dbReference type="ARBA" id="ARBA00006754"/>
    </source>
</evidence>
<evidence type="ECO:0000259" key="3">
    <source>
        <dbReference type="SMART" id="SM00065"/>
    </source>
</evidence>